<dbReference type="Pfam" id="PF00856">
    <property type="entry name" value="SET"/>
    <property type="match status" value="1"/>
</dbReference>
<evidence type="ECO:0000313" key="3">
    <source>
        <dbReference type="Proteomes" id="UP000027265"/>
    </source>
</evidence>
<dbReference type="OrthoDB" id="3265353at2759"/>
<name>A0A067PZ74_9AGAM</name>
<feature type="domain" description="SET" evidence="1">
    <location>
        <begin position="11"/>
        <end position="54"/>
    </location>
</feature>
<dbReference type="HOGENOM" id="CLU_2015608_0_0_1"/>
<dbReference type="STRING" id="933084.A0A067PZ74"/>
<accession>A0A067PZ74</accession>
<dbReference type="SUPFAM" id="SSF82199">
    <property type="entry name" value="SET domain"/>
    <property type="match status" value="1"/>
</dbReference>
<dbReference type="Proteomes" id="UP000027265">
    <property type="component" value="Unassembled WGS sequence"/>
</dbReference>
<protein>
    <recommendedName>
        <fullName evidence="1">SET domain-containing protein</fullName>
    </recommendedName>
</protein>
<sequence length="123" mass="13328">MAGTQGPRMMFGPGRLVNHDCNPNSQLRHIPKTHSYQFITICPIALGESITVQYTAQGGFGSSGTAPEGTKCLCATCNPTNPPTLKRRSPPPPLVSAKLKPTRRMKKRLKRLVDTLSELLADG</sequence>
<dbReference type="AlphaFoldDB" id="A0A067PZ74"/>
<dbReference type="Gene3D" id="2.170.270.10">
    <property type="entry name" value="SET domain"/>
    <property type="match status" value="1"/>
</dbReference>
<dbReference type="InterPro" id="IPR046341">
    <property type="entry name" value="SET_dom_sf"/>
</dbReference>
<dbReference type="InterPro" id="IPR001214">
    <property type="entry name" value="SET_dom"/>
</dbReference>
<dbReference type="InParanoid" id="A0A067PZ74"/>
<reference evidence="3" key="1">
    <citation type="journal article" date="2014" name="Proc. Natl. Acad. Sci. U.S.A.">
        <title>Extensive sampling of basidiomycete genomes demonstrates inadequacy of the white-rot/brown-rot paradigm for wood decay fungi.</title>
        <authorList>
            <person name="Riley R."/>
            <person name="Salamov A.A."/>
            <person name="Brown D.W."/>
            <person name="Nagy L.G."/>
            <person name="Floudas D."/>
            <person name="Held B.W."/>
            <person name="Levasseur A."/>
            <person name="Lombard V."/>
            <person name="Morin E."/>
            <person name="Otillar R."/>
            <person name="Lindquist E.A."/>
            <person name="Sun H."/>
            <person name="LaButti K.M."/>
            <person name="Schmutz J."/>
            <person name="Jabbour D."/>
            <person name="Luo H."/>
            <person name="Baker S.E."/>
            <person name="Pisabarro A.G."/>
            <person name="Walton J.D."/>
            <person name="Blanchette R.A."/>
            <person name="Henrissat B."/>
            <person name="Martin F."/>
            <person name="Cullen D."/>
            <person name="Hibbett D.S."/>
            <person name="Grigoriev I.V."/>
        </authorList>
    </citation>
    <scope>NUCLEOTIDE SEQUENCE [LARGE SCALE GENOMIC DNA]</scope>
    <source>
        <strain evidence="3">MUCL 33604</strain>
    </source>
</reference>
<evidence type="ECO:0000313" key="2">
    <source>
        <dbReference type="EMBL" id="KDQ59195.1"/>
    </source>
</evidence>
<keyword evidence="3" id="KW-1185">Reference proteome</keyword>
<proteinExistence type="predicted"/>
<gene>
    <name evidence="2" type="ORF">JAAARDRAFT_655628</name>
</gene>
<organism evidence="2 3">
    <name type="scientific">Jaapia argillacea MUCL 33604</name>
    <dbReference type="NCBI Taxonomy" id="933084"/>
    <lineage>
        <taxon>Eukaryota</taxon>
        <taxon>Fungi</taxon>
        <taxon>Dikarya</taxon>
        <taxon>Basidiomycota</taxon>
        <taxon>Agaricomycotina</taxon>
        <taxon>Agaricomycetes</taxon>
        <taxon>Agaricomycetidae</taxon>
        <taxon>Jaapiales</taxon>
        <taxon>Jaapiaceae</taxon>
        <taxon>Jaapia</taxon>
    </lineage>
</organism>
<evidence type="ECO:0000259" key="1">
    <source>
        <dbReference type="Pfam" id="PF00856"/>
    </source>
</evidence>
<dbReference type="EMBL" id="KL197716">
    <property type="protein sequence ID" value="KDQ59195.1"/>
    <property type="molecule type" value="Genomic_DNA"/>
</dbReference>